<organism evidence="2 3">
    <name type="scientific">Selenobaculum gibii</name>
    <dbReference type="NCBI Taxonomy" id="3054208"/>
    <lineage>
        <taxon>Bacteria</taxon>
        <taxon>Bacillati</taxon>
        <taxon>Bacillota</taxon>
        <taxon>Negativicutes</taxon>
        <taxon>Selenomonadales</taxon>
        <taxon>Selenomonadaceae</taxon>
        <taxon>Selenobaculum</taxon>
    </lineage>
</organism>
<proteinExistence type="predicted"/>
<dbReference type="Proteomes" id="UP001243623">
    <property type="component" value="Chromosome"/>
</dbReference>
<dbReference type="AlphaFoldDB" id="A0A9Y2AKV8"/>
<feature type="transmembrane region" description="Helical" evidence="1">
    <location>
        <begin position="39"/>
        <end position="59"/>
    </location>
</feature>
<keyword evidence="1" id="KW-0472">Membrane</keyword>
<keyword evidence="1" id="KW-0812">Transmembrane</keyword>
<dbReference type="RefSeq" id="WP_309320645.1">
    <property type="nucleotide sequence ID" value="NZ_CP120678.1"/>
</dbReference>
<keyword evidence="3" id="KW-1185">Reference proteome</keyword>
<name>A0A9Y2AKV8_9FIRM</name>
<evidence type="ECO:0000313" key="3">
    <source>
        <dbReference type="Proteomes" id="UP001243623"/>
    </source>
</evidence>
<evidence type="ECO:0000256" key="1">
    <source>
        <dbReference type="SAM" id="Phobius"/>
    </source>
</evidence>
<accession>A0A9Y2AKV8</accession>
<sequence>METIIFLIYVVIAWNSINYLQNRIGLKFFMNLRGFAQLLFYKVFAAILLGWLIIPIALIHKAIKR</sequence>
<protein>
    <submittedName>
        <fullName evidence="2">Uncharacterized protein</fullName>
    </submittedName>
</protein>
<keyword evidence="1" id="KW-1133">Transmembrane helix</keyword>
<evidence type="ECO:0000313" key="2">
    <source>
        <dbReference type="EMBL" id="WIW71460.1"/>
    </source>
</evidence>
<dbReference type="KEGG" id="sgbi:P3F81_03910"/>
<dbReference type="EMBL" id="CP120678">
    <property type="protein sequence ID" value="WIW71460.1"/>
    <property type="molecule type" value="Genomic_DNA"/>
</dbReference>
<gene>
    <name evidence="2" type="ORF">P3F81_03910</name>
</gene>
<reference evidence="2" key="1">
    <citation type="submission" date="2023-03" db="EMBL/GenBank/DDBJ databases">
        <title>Selenobaculum gbiensis gen. nov. sp. nov., a new bacterium isolated from the gut microbiota of IBD patient.</title>
        <authorList>
            <person name="Yeo S."/>
            <person name="Park H."/>
            <person name="Huh C.S."/>
        </authorList>
    </citation>
    <scope>NUCLEOTIDE SEQUENCE</scope>
    <source>
        <strain evidence="2">ICN-92133</strain>
    </source>
</reference>